<keyword evidence="5 16" id="KW-0444">Lipid biosynthesis</keyword>
<comment type="pathway">
    <text evidence="16">Steroid biosynthesis; cholesterol biosynthesis.</text>
</comment>
<name>T1FMH1_HELRO</name>
<gene>
    <name evidence="20" type="primary">20210020</name>
    <name evidence="19" type="ORF">HELRODRAFT_185177</name>
</gene>
<keyword evidence="21" id="KW-1185">Reference proteome</keyword>
<dbReference type="OMA" id="LTLHAMM"/>
<keyword evidence="11 16" id="KW-1207">Sterol metabolism</keyword>
<keyword evidence="8 16" id="KW-0752">Steroid biosynthesis</keyword>
<dbReference type="GO" id="GO:0005524">
    <property type="term" value="F:ATP binding"/>
    <property type="evidence" value="ECO:0007669"/>
    <property type="project" value="UniProtKB-UniRule"/>
</dbReference>
<reference evidence="20" key="3">
    <citation type="submission" date="2015-06" db="UniProtKB">
        <authorList>
            <consortium name="EnsemblMetazoa"/>
        </authorList>
    </citation>
    <scope>IDENTIFICATION</scope>
</reference>
<dbReference type="FunCoup" id="T1FMH1">
    <property type="interactions" value="601"/>
</dbReference>
<dbReference type="SUPFAM" id="SSF55060">
    <property type="entry name" value="GHMP Kinase, C-terminal domain"/>
    <property type="match status" value="1"/>
</dbReference>
<keyword evidence="16" id="KW-0153">Cholesterol metabolism</keyword>
<accession>T1FMH1</accession>
<dbReference type="AlphaFoldDB" id="T1FMH1"/>
<dbReference type="InterPro" id="IPR036554">
    <property type="entry name" value="GHMP_kinase_C_sf"/>
</dbReference>
<evidence type="ECO:0000259" key="18">
    <source>
        <dbReference type="Pfam" id="PF22700"/>
    </source>
</evidence>
<dbReference type="InterPro" id="IPR029765">
    <property type="entry name" value="Mev_diP_decarb"/>
</dbReference>
<dbReference type="EMBL" id="AMQM01002004">
    <property type="status" value="NOT_ANNOTATED_CDS"/>
    <property type="molecule type" value="Genomic_DNA"/>
</dbReference>
<evidence type="ECO:0000256" key="9">
    <source>
        <dbReference type="ARBA" id="ARBA00023011"/>
    </source>
</evidence>
<evidence type="ECO:0000256" key="4">
    <source>
        <dbReference type="ARBA" id="ARBA00019335"/>
    </source>
</evidence>
<evidence type="ECO:0000313" key="19">
    <source>
        <dbReference type="EMBL" id="ESN93109.1"/>
    </source>
</evidence>
<dbReference type="FunFam" id="3.30.230.10:FF:000080">
    <property type="entry name" value="Diphosphomevalonate decarboxylase"/>
    <property type="match status" value="1"/>
</dbReference>
<dbReference type="HOGENOM" id="CLU_040369_4_2_1"/>
<keyword evidence="16" id="KW-0152">Cholesterol biosynthesis</keyword>
<dbReference type="Gene3D" id="3.30.230.10">
    <property type="match status" value="1"/>
</dbReference>
<dbReference type="OrthoDB" id="10253702at2759"/>
<dbReference type="SUPFAM" id="SSF54211">
    <property type="entry name" value="Ribosomal protein S5 domain 2-like"/>
    <property type="match status" value="1"/>
</dbReference>
<dbReference type="eggNOG" id="KOG2833">
    <property type="taxonomic scope" value="Eukaryota"/>
</dbReference>
<evidence type="ECO:0000256" key="16">
    <source>
        <dbReference type="RuleBase" id="RU363086"/>
    </source>
</evidence>
<evidence type="ECO:0000256" key="14">
    <source>
        <dbReference type="ARBA" id="ARBA00048154"/>
    </source>
</evidence>
<dbReference type="Proteomes" id="UP000015101">
    <property type="component" value="Unassembled WGS sequence"/>
</dbReference>
<feature type="domain" description="Diphosphomevalonate decarboxylase-like N-terminal" evidence="18">
    <location>
        <begin position="10"/>
        <end position="173"/>
    </location>
</feature>
<dbReference type="KEGG" id="hro:HELRODRAFT_185177"/>
<evidence type="ECO:0000256" key="7">
    <source>
        <dbReference type="ARBA" id="ARBA00022840"/>
    </source>
</evidence>
<keyword evidence="13 15" id="KW-0456">Lyase</keyword>
<evidence type="ECO:0000256" key="10">
    <source>
        <dbReference type="ARBA" id="ARBA00023098"/>
    </source>
</evidence>
<organism evidence="20 21">
    <name type="scientific">Helobdella robusta</name>
    <name type="common">Californian leech</name>
    <dbReference type="NCBI Taxonomy" id="6412"/>
    <lineage>
        <taxon>Eukaryota</taxon>
        <taxon>Metazoa</taxon>
        <taxon>Spiralia</taxon>
        <taxon>Lophotrochozoa</taxon>
        <taxon>Annelida</taxon>
        <taxon>Clitellata</taxon>
        <taxon>Hirudinea</taxon>
        <taxon>Rhynchobdellida</taxon>
        <taxon>Glossiphoniidae</taxon>
        <taxon>Helobdella</taxon>
    </lineage>
</organism>
<evidence type="ECO:0000256" key="12">
    <source>
        <dbReference type="ARBA" id="ARBA00023221"/>
    </source>
</evidence>
<comment type="function">
    <text evidence="1 16">Catalyzes the ATP dependent decarboxylation of (R)-5-diphosphomevalonate to form isopentenyl diphosphate (IPP). Functions in the mevalonate (MVA) pathway leading to isopentenyl diphosphate (IPP), a key precursor for the biosynthesis of isoprenoids and sterol synthesis.</text>
</comment>
<evidence type="ECO:0000256" key="13">
    <source>
        <dbReference type="ARBA" id="ARBA00023239"/>
    </source>
</evidence>
<evidence type="ECO:0000313" key="21">
    <source>
        <dbReference type="Proteomes" id="UP000015101"/>
    </source>
</evidence>
<feature type="domain" description="Mvd1 C-terminal" evidence="17">
    <location>
        <begin position="187"/>
        <end position="386"/>
    </location>
</feature>
<dbReference type="GO" id="GO:0005829">
    <property type="term" value="C:cytosol"/>
    <property type="evidence" value="ECO:0000318"/>
    <property type="project" value="GO_Central"/>
</dbReference>
<dbReference type="InterPro" id="IPR005935">
    <property type="entry name" value="Mev_decarb"/>
</dbReference>
<dbReference type="STRING" id="6412.T1FMH1"/>
<evidence type="ECO:0000256" key="6">
    <source>
        <dbReference type="ARBA" id="ARBA00022741"/>
    </source>
</evidence>
<keyword evidence="7 15" id="KW-0067">ATP-binding</keyword>
<keyword evidence="9 16" id="KW-0756">Sterol biosynthesis</keyword>
<evidence type="ECO:0000256" key="1">
    <source>
        <dbReference type="ARBA" id="ARBA00003812"/>
    </source>
</evidence>
<dbReference type="Pfam" id="PF22700">
    <property type="entry name" value="MVD-like_N"/>
    <property type="match status" value="1"/>
</dbReference>
<keyword evidence="6 15" id="KW-0547">Nucleotide-binding</keyword>
<dbReference type="InterPro" id="IPR020568">
    <property type="entry name" value="Ribosomal_Su5_D2-typ_SF"/>
</dbReference>
<reference evidence="19 21" key="2">
    <citation type="journal article" date="2013" name="Nature">
        <title>Insights into bilaterian evolution from three spiralian genomes.</title>
        <authorList>
            <person name="Simakov O."/>
            <person name="Marletaz F."/>
            <person name="Cho S.J."/>
            <person name="Edsinger-Gonzales E."/>
            <person name="Havlak P."/>
            <person name="Hellsten U."/>
            <person name="Kuo D.H."/>
            <person name="Larsson T."/>
            <person name="Lv J."/>
            <person name="Arendt D."/>
            <person name="Savage R."/>
            <person name="Osoegawa K."/>
            <person name="de Jong P."/>
            <person name="Grimwood J."/>
            <person name="Chapman J.A."/>
            <person name="Shapiro H."/>
            <person name="Aerts A."/>
            <person name="Otillar R.P."/>
            <person name="Terry A.Y."/>
            <person name="Boore J.L."/>
            <person name="Grigoriev I.V."/>
            <person name="Lindberg D.R."/>
            <person name="Seaver E.C."/>
            <person name="Weisblat D.A."/>
            <person name="Putnam N.H."/>
            <person name="Rokhsar D.S."/>
        </authorList>
    </citation>
    <scope>NUCLEOTIDE SEQUENCE</scope>
</reference>
<sequence length="406" mass="44577">MVILSVTGRAPINIAVVKYWGKKDERLILPLNGSISGTLDLTHMCATTTVAISESFSEDQFWLNGLECSLSARFSIVLEAIKKRALENETIDREKLSWKIHICSKNNFPTAAGLASSAAGLACLVFCLARLYNIDGDVSGIARLGSGSACRSMYGGFVEWMVGECRDGRDSVAKQIIPANHWPNMAVLILVVNAGRKHTSSTSGMQTSVQTSRLLEHRAKLVVPDHIDLMRGALLQKDFQTFAQVTMKDSNSMHAVCMDTYPPIHYLTHVSHHIINLVHSINNYFRTCKVAYTFDAGPNACLYLLDDDLPTILSLIRYFYPKIQNVEEGGTDDDACRDGDVDEFVRGRKVKVDAVNEELINSMNITVLPGALSYVISTKIGDGPVLLSADDSLLNLETGLPHGELL</sequence>
<dbReference type="PANTHER" id="PTHR10977:SF3">
    <property type="entry name" value="DIPHOSPHOMEVALONATE DECARBOXYLASE"/>
    <property type="match status" value="1"/>
</dbReference>
<dbReference type="GO" id="GO:0004163">
    <property type="term" value="F:diphosphomevalonate decarboxylase activity"/>
    <property type="evidence" value="ECO:0000318"/>
    <property type="project" value="GO_Central"/>
</dbReference>
<evidence type="ECO:0000256" key="11">
    <source>
        <dbReference type="ARBA" id="ARBA00023166"/>
    </source>
</evidence>
<keyword evidence="12 16" id="KW-0753">Steroid metabolism</keyword>
<dbReference type="GO" id="GO:0019287">
    <property type="term" value="P:isopentenyl diphosphate biosynthetic process, mevalonate pathway"/>
    <property type="evidence" value="ECO:0000318"/>
    <property type="project" value="GO_Central"/>
</dbReference>
<evidence type="ECO:0000256" key="5">
    <source>
        <dbReference type="ARBA" id="ARBA00022516"/>
    </source>
</evidence>
<dbReference type="EnsemblMetazoa" id="HelroT185177">
    <property type="protein sequence ID" value="HelroP185177"/>
    <property type="gene ID" value="HelroG185177"/>
</dbReference>
<evidence type="ECO:0000259" key="17">
    <source>
        <dbReference type="Pfam" id="PF18376"/>
    </source>
</evidence>
<keyword evidence="10 15" id="KW-0443">Lipid metabolism</keyword>
<evidence type="ECO:0000313" key="20">
    <source>
        <dbReference type="EnsemblMetazoa" id="HelroP185177"/>
    </source>
</evidence>
<comment type="similarity">
    <text evidence="2 15 16">Belongs to the diphosphomevalonate decarboxylase family.</text>
</comment>
<dbReference type="CTD" id="20210020"/>
<evidence type="ECO:0000256" key="3">
    <source>
        <dbReference type="ARBA" id="ARBA00012296"/>
    </source>
</evidence>
<comment type="catalytic activity">
    <reaction evidence="14 15 16">
        <text>(R)-5-diphosphomevalonate + ATP = isopentenyl diphosphate + ADP + phosphate + CO2</text>
        <dbReference type="Rhea" id="RHEA:23732"/>
        <dbReference type="ChEBI" id="CHEBI:16526"/>
        <dbReference type="ChEBI" id="CHEBI:30616"/>
        <dbReference type="ChEBI" id="CHEBI:43474"/>
        <dbReference type="ChEBI" id="CHEBI:57557"/>
        <dbReference type="ChEBI" id="CHEBI:128769"/>
        <dbReference type="ChEBI" id="CHEBI:456216"/>
        <dbReference type="EC" id="4.1.1.33"/>
    </reaction>
</comment>
<dbReference type="GeneID" id="20210020"/>
<dbReference type="GO" id="GO:0006695">
    <property type="term" value="P:cholesterol biosynthetic process"/>
    <property type="evidence" value="ECO:0007669"/>
    <property type="project" value="UniProtKB-UniPathway"/>
</dbReference>
<dbReference type="Gene3D" id="3.30.70.890">
    <property type="entry name" value="GHMP kinase, C-terminal domain"/>
    <property type="match status" value="1"/>
</dbReference>
<dbReference type="UniPathway" id="UPA00063"/>
<protein>
    <recommendedName>
        <fullName evidence="4 15">Diphosphomevalonate decarboxylase</fullName>
        <ecNumber evidence="3 15">4.1.1.33</ecNumber>
    </recommendedName>
</protein>
<dbReference type="PIRSF" id="PIRSF015950">
    <property type="entry name" value="Mev_P_decrbx"/>
    <property type="match status" value="1"/>
</dbReference>
<dbReference type="InterPro" id="IPR041431">
    <property type="entry name" value="Mvd1_C"/>
</dbReference>
<dbReference type="FunFam" id="3.30.70.890:FF:000005">
    <property type="entry name" value="Diphosphomevalonate decarboxylase"/>
    <property type="match status" value="1"/>
</dbReference>
<proteinExistence type="inferred from homology"/>
<evidence type="ECO:0000256" key="8">
    <source>
        <dbReference type="ARBA" id="ARBA00022955"/>
    </source>
</evidence>
<dbReference type="InParanoid" id="T1FMH1"/>
<dbReference type="NCBIfam" id="TIGR01240">
    <property type="entry name" value="mevDPdecarb"/>
    <property type="match status" value="1"/>
</dbReference>
<reference evidence="21" key="1">
    <citation type="submission" date="2012-12" db="EMBL/GenBank/DDBJ databases">
        <authorList>
            <person name="Hellsten U."/>
            <person name="Grimwood J."/>
            <person name="Chapman J.A."/>
            <person name="Shapiro H."/>
            <person name="Aerts A."/>
            <person name="Otillar R.P."/>
            <person name="Terry A.Y."/>
            <person name="Boore J.L."/>
            <person name="Simakov O."/>
            <person name="Marletaz F."/>
            <person name="Cho S.-J."/>
            <person name="Edsinger-Gonzales E."/>
            <person name="Havlak P."/>
            <person name="Kuo D.-H."/>
            <person name="Larsson T."/>
            <person name="Lv J."/>
            <person name="Arendt D."/>
            <person name="Savage R."/>
            <person name="Osoegawa K."/>
            <person name="de Jong P."/>
            <person name="Lindberg D.R."/>
            <person name="Seaver E.C."/>
            <person name="Weisblat D.A."/>
            <person name="Putnam N.H."/>
            <person name="Grigoriev I.V."/>
            <person name="Rokhsar D.S."/>
        </authorList>
    </citation>
    <scope>NUCLEOTIDE SEQUENCE</scope>
</reference>
<dbReference type="EMBL" id="KB097639">
    <property type="protein sequence ID" value="ESN93109.1"/>
    <property type="molecule type" value="Genomic_DNA"/>
</dbReference>
<dbReference type="Pfam" id="PF18376">
    <property type="entry name" value="MDD_C"/>
    <property type="match status" value="1"/>
</dbReference>
<evidence type="ECO:0000256" key="15">
    <source>
        <dbReference type="PIRNR" id="PIRNR015950"/>
    </source>
</evidence>
<dbReference type="RefSeq" id="XP_009029357.1">
    <property type="nucleotide sequence ID" value="XM_009031109.1"/>
</dbReference>
<dbReference type="PANTHER" id="PTHR10977">
    <property type="entry name" value="DIPHOSPHOMEVALONATE DECARBOXYLASE"/>
    <property type="match status" value="1"/>
</dbReference>
<evidence type="ECO:0000256" key="2">
    <source>
        <dbReference type="ARBA" id="ARBA00008831"/>
    </source>
</evidence>
<dbReference type="InterPro" id="IPR053859">
    <property type="entry name" value="MVD-like_N"/>
</dbReference>
<dbReference type="InterPro" id="IPR014721">
    <property type="entry name" value="Ribsml_uS5_D2-typ_fold_subgr"/>
</dbReference>
<dbReference type="EC" id="4.1.1.33" evidence="3 15"/>